<proteinExistence type="predicted"/>
<evidence type="ECO:0000313" key="2">
    <source>
        <dbReference type="Proteomes" id="UP000236754"/>
    </source>
</evidence>
<dbReference type="EMBL" id="FNVU01000002">
    <property type="protein sequence ID" value="SEF85525.1"/>
    <property type="molecule type" value="Genomic_DNA"/>
</dbReference>
<dbReference type="RefSeq" id="WP_103884427.1">
    <property type="nucleotide sequence ID" value="NZ_FNVU01000002.1"/>
</dbReference>
<organism evidence="1 2">
    <name type="scientific">Actinacidiphila yanglinensis</name>
    <dbReference type="NCBI Taxonomy" id="310779"/>
    <lineage>
        <taxon>Bacteria</taxon>
        <taxon>Bacillati</taxon>
        <taxon>Actinomycetota</taxon>
        <taxon>Actinomycetes</taxon>
        <taxon>Kitasatosporales</taxon>
        <taxon>Streptomycetaceae</taxon>
        <taxon>Actinacidiphila</taxon>
    </lineage>
</organism>
<gene>
    <name evidence="1" type="ORF">SAMN05216223_102264</name>
</gene>
<accession>A0A1H5VDT8</accession>
<dbReference type="Proteomes" id="UP000236754">
    <property type="component" value="Unassembled WGS sequence"/>
</dbReference>
<dbReference type="OrthoDB" id="3846417at2"/>
<dbReference type="AlphaFoldDB" id="A0A1H5VDT8"/>
<protein>
    <submittedName>
        <fullName evidence="1">Uncharacterized protein</fullName>
    </submittedName>
</protein>
<name>A0A1H5VDT8_9ACTN</name>
<evidence type="ECO:0000313" key="1">
    <source>
        <dbReference type="EMBL" id="SEF85525.1"/>
    </source>
</evidence>
<sequence length="706" mass="76425">MSRRAEDGSTFSGIDPKQLHTFINTINGHTSHDGPASAQPVVRDWVSRATYLGLDTSTLTAVTGHLSWAQDQLPMLRQRLFLAQQTEQPYLDSKHMVEIDDGMVDISSPAEVRRDSAQAVKLAKLATDDPSKLSNAQMEQLNALLALHENNPDFAEQLATGLGPAGTLKFYAAVTDPRQFETSPRSTAGLSADQKEREKLLGDLEKSLGITLATATRNDDPAMRQWKKTMISLGGTDVGDGPDQHVYGFQVMSDLMRNGTYDTTFLDSYGTSLIAFEKANTSDVVGGLQRQVLEKDVLPWDQPDMIYDRMHYGAANDGGTDPMTGFMEALGHNPAASTTFFGNSKNFDYLTETRDWPGDSTTNHSAKTIAGYKSLGHALESATMGSAYDADPPQLHRTKDTAKVMTEVVDRYGQSAAGTDKVKTRDSGADLLARQSGIGPSLGRMTAAYIDDVDWGVDGDDKYSVYSGTKSGRAPGDRARFDPGNLDRFLGTIAHDDSAYTSVTNAQQAYTTSMLNAHPPTIDKNGEVNSTDSENAIRIGAQLQGIMDRGWADEYKAKGDKADADFNESVDKRSERQQMIAGLITGGVFAFAPEPESGIGATIVPLVTDDVHDQIDDQISKNIGDYSDTQHRNLADVRQGKASAVYNAGNQASWTPGHQLLNGDALNGWNIEQKKRLAESLTQAQSIGYSKGSLAQEQGGNLPVTD</sequence>
<reference evidence="1 2" key="1">
    <citation type="submission" date="2016-10" db="EMBL/GenBank/DDBJ databases">
        <authorList>
            <person name="de Groot N.N."/>
        </authorList>
    </citation>
    <scope>NUCLEOTIDE SEQUENCE [LARGE SCALE GENOMIC DNA]</scope>
    <source>
        <strain evidence="1 2">CGMCC 4.2023</strain>
    </source>
</reference>
<keyword evidence="2" id="KW-1185">Reference proteome</keyword>